<accession>A0AAV2RPC3</accession>
<protein>
    <submittedName>
        <fullName evidence="3">Uncharacterized protein</fullName>
    </submittedName>
</protein>
<evidence type="ECO:0000256" key="2">
    <source>
        <dbReference type="SAM" id="MobiDB-lite"/>
    </source>
</evidence>
<feature type="region of interest" description="Disordered" evidence="2">
    <location>
        <begin position="1"/>
        <end position="22"/>
    </location>
</feature>
<keyword evidence="1" id="KW-0175">Coiled coil</keyword>
<keyword evidence="4" id="KW-1185">Reference proteome</keyword>
<evidence type="ECO:0000256" key="1">
    <source>
        <dbReference type="SAM" id="Coils"/>
    </source>
</evidence>
<evidence type="ECO:0000313" key="3">
    <source>
        <dbReference type="EMBL" id="CAL4128090.1"/>
    </source>
</evidence>
<dbReference type="AlphaFoldDB" id="A0AAV2RPC3"/>
<dbReference type="Proteomes" id="UP001497623">
    <property type="component" value="Unassembled WGS sequence"/>
</dbReference>
<feature type="region of interest" description="Disordered" evidence="2">
    <location>
        <begin position="300"/>
        <end position="322"/>
    </location>
</feature>
<gene>
    <name evidence="3" type="ORF">MNOR_LOCUS25969</name>
</gene>
<feature type="non-terminal residue" evidence="3">
    <location>
        <position position="334"/>
    </location>
</feature>
<name>A0AAV2RPC3_MEGNR</name>
<sequence>QVVPSSQHLSRSQGGGVCPPVEVSATEDAREIVARDLRFGLHMILNLIKELPEKMKQDLTEAVQSQSSQEEELKTHLQNTKEHLESLFANIEEKLSKILENTNNSQTLQTTLSQQEEMIQSLHKKLEQTEDGSNKEQKEWLVEQLQGIRKELKKQLKKCQDGIQNISVEKGLESFTETVKAELHHLEVTMHGMFQDMMKDYKIQVEIIQNNMEEQLNDLKMLISTKMDDHYKMIKGTLPEIVAKHVQSLERCTSRPSPLSDIRNRIISPVTLNTSKGYSNQQFCKSSPIATVKPLVKREPETPRNILKNPETPRNFLRNPETQRNFLRNTNYNL</sequence>
<feature type="coiled-coil region" evidence="1">
    <location>
        <begin position="74"/>
        <end position="169"/>
    </location>
</feature>
<evidence type="ECO:0000313" key="4">
    <source>
        <dbReference type="Proteomes" id="UP001497623"/>
    </source>
</evidence>
<reference evidence="3 4" key="1">
    <citation type="submission" date="2024-05" db="EMBL/GenBank/DDBJ databases">
        <authorList>
            <person name="Wallberg A."/>
        </authorList>
    </citation>
    <scope>NUCLEOTIDE SEQUENCE [LARGE SCALE GENOMIC DNA]</scope>
</reference>
<dbReference type="EMBL" id="CAXKWB010025395">
    <property type="protein sequence ID" value="CAL4128090.1"/>
    <property type="molecule type" value="Genomic_DNA"/>
</dbReference>
<feature type="non-terminal residue" evidence="3">
    <location>
        <position position="1"/>
    </location>
</feature>
<proteinExistence type="predicted"/>
<comment type="caution">
    <text evidence="3">The sequence shown here is derived from an EMBL/GenBank/DDBJ whole genome shotgun (WGS) entry which is preliminary data.</text>
</comment>
<feature type="compositionally biased region" description="Polar residues" evidence="2">
    <location>
        <begin position="1"/>
        <end position="12"/>
    </location>
</feature>
<organism evidence="3 4">
    <name type="scientific">Meganyctiphanes norvegica</name>
    <name type="common">Northern krill</name>
    <name type="synonym">Thysanopoda norvegica</name>
    <dbReference type="NCBI Taxonomy" id="48144"/>
    <lineage>
        <taxon>Eukaryota</taxon>
        <taxon>Metazoa</taxon>
        <taxon>Ecdysozoa</taxon>
        <taxon>Arthropoda</taxon>
        <taxon>Crustacea</taxon>
        <taxon>Multicrustacea</taxon>
        <taxon>Malacostraca</taxon>
        <taxon>Eumalacostraca</taxon>
        <taxon>Eucarida</taxon>
        <taxon>Euphausiacea</taxon>
        <taxon>Euphausiidae</taxon>
        <taxon>Meganyctiphanes</taxon>
    </lineage>
</organism>